<gene>
    <name evidence="1" type="ORF">DCF19_09995</name>
</gene>
<reference evidence="1 2" key="2">
    <citation type="submission" date="2018-06" db="EMBL/GenBank/DDBJ databases">
        <title>Metagenomic assembly of (sub)arctic Cyanobacteria and their associated microbiome from non-axenic cultures.</title>
        <authorList>
            <person name="Baurain D."/>
        </authorList>
    </citation>
    <scope>NUCLEOTIDE SEQUENCE [LARGE SCALE GENOMIC DNA]</scope>
    <source>
        <strain evidence="1">ULC066bin1</strain>
    </source>
</reference>
<dbReference type="AlphaFoldDB" id="A0A2W4WHT1"/>
<dbReference type="EMBL" id="QBML01000011">
    <property type="protein sequence ID" value="PZO41519.1"/>
    <property type="molecule type" value="Genomic_DNA"/>
</dbReference>
<evidence type="ECO:0000313" key="2">
    <source>
        <dbReference type="Proteomes" id="UP000249467"/>
    </source>
</evidence>
<organism evidence="1 2">
    <name type="scientific">Pseudanabaena frigida</name>
    <dbReference type="NCBI Taxonomy" id="945775"/>
    <lineage>
        <taxon>Bacteria</taxon>
        <taxon>Bacillati</taxon>
        <taxon>Cyanobacteriota</taxon>
        <taxon>Cyanophyceae</taxon>
        <taxon>Pseudanabaenales</taxon>
        <taxon>Pseudanabaenaceae</taxon>
        <taxon>Pseudanabaena</taxon>
    </lineage>
</organism>
<evidence type="ECO:0000313" key="1">
    <source>
        <dbReference type="EMBL" id="PZO41519.1"/>
    </source>
</evidence>
<comment type="caution">
    <text evidence="1">The sequence shown here is derived from an EMBL/GenBank/DDBJ whole genome shotgun (WGS) entry which is preliminary data.</text>
</comment>
<dbReference type="Proteomes" id="UP000249467">
    <property type="component" value="Unassembled WGS sequence"/>
</dbReference>
<protein>
    <submittedName>
        <fullName evidence="1">Uncharacterized protein</fullName>
    </submittedName>
</protein>
<proteinExistence type="predicted"/>
<accession>A0A2W4WHT1</accession>
<name>A0A2W4WHT1_9CYAN</name>
<reference evidence="1 2" key="1">
    <citation type="submission" date="2018-04" db="EMBL/GenBank/DDBJ databases">
        <authorList>
            <person name="Go L.Y."/>
            <person name="Mitchell J.A."/>
        </authorList>
    </citation>
    <scope>NUCLEOTIDE SEQUENCE [LARGE SCALE GENOMIC DNA]</scope>
    <source>
        <strain evidence="1">ULC066bin1</strain>
    </source>
</reference>
<sequence length="147" mass="17150">MSFLGFPRNIPLQKVCEVLEIQKDNIDEYFDRFLSLENLNSDPVLHFVTLYSLYEYINKTSENRLKELFTNKGLEKKFRNTRNFAAHGKVEGQELKEVLENFLGVSPIGFYSFDRYNPSHVNLINEVIGEAQPIIQKYLRGELGLNQ</sequence>